<evidence type="ECO:0000313" key="2">
    <source>
        <dbReference type="Proteomes" id="UP000267821"/>
    </source>
</evidence>
<keyword evidence="2" id="KW-1185">Reference proteome</keyword>
<dbReference type="InParanoid" id="A0A3N4LZL2"/>
<dbReference type="AlphaFoldDB" id="A0A3N4LZL2"/>
<gene>
    <name evidence="1" type="ORF">L211DRAFT_833324</name>
</gene>
<sequence>MYRHLDTSDPSQYKIRERPQSEIFIPSRSSSSPLYTLRNSPLTPTFNREIGTPKLLKQVFRAYSLPSSIANPRRGSIMEVDIIQQPQLPALTPKDLIDYFNNLNDLRSNLETRSLPEQYRFIYPPSLLDPSEITSLQAHITHPLVRPLWLRWIGEVRDLINEWERAVGMMGREVGAYLALTENEKLAYKRIDDLNSSSTQGVNQFIELHLERAIQIVKAPRKGNTINTSKFPELAVEFENLKMKYENLHVERRKWTRLKLGYNY</sequence>
<organism evidence="1 2">
    <name type="scientific">Terfezia boudieri ATCC MYA-4762</name>
    <dbReference type="NCBI Taxonomy" id="1051890"/>
    <lineage>
        <taxon>Eukaryota</taxon>
        <taxon>Fungi</taxon>
        <taxon>Dikarya</taxon>
        <taxon>Ascomycota</taxon>
        <taxon>Pezizomycotina</taxon>
        <taxon>Pezizomycetes</taxon>
        <taxon>Pezizales</taxon>
        <taxon>Pezizaceae</taxon>
        <taxon>Terfezia</taxon>
    </lineage>
</organism>
<protein>
    <submittedName>
        <fullName evidence="1">Uncharacterized protein</fullName>
    </submittedName>
</protein>
<reference evidence="1 2" key="1">
    <citation type="journal article" date="2018" name="Nat. Ecol. Evol.">
        <title>Pezizomycetes genomes reveal the molecular basis of ectomycorrhizal truffle lifestyle.</title>
        <authorList>
            <person name="Murat C."/>
            <person name="Payen T."/>
            <person name="Noel B."/>
            <person name="Kuo A."/>
            <person name="Morin E."/>
            <person name="Chen J."/>
            <person name="Kohler A."/>
            <person name="Krizsan K."/>
            <person name="Balestrini R."/>
            <person name="Da Silva C."/>
            <person name="Montanini B."/>
            <person name="Hainaut M."/>
            <person name="Levati E."/>
            <person name="Barry K.W."/>
            <person name="Belfiori B."/>
            <person name="Cichocki N."/>
            <person name="Clum A."/>
            <person name="Dockter R.B."/>
            <person name="Fauchery L."/>
            <person name="Guy J."/>
            <person name="Iotti M."/>
            <person name="Le Tacon F."/>
            <person name="Lindquist E.A."/>
            <person name="Lipzen A."/>
            <person name="Malagnac F."/>
            <person name="Mello A."/>
            <person name="Molinier V."/>
            <person name="Miyauchi S."/>
            <person name="Poulain J."/>
            <person name="Riccioni C."/>
            <person name="Rubini A."/>
            <person name="Sitrit Y."/>
            <person name="Splivallo R."/>
            <person name="Traeger S."/>
            <person name="Wang M."/>
            <person name="Zifcakova L."/>
            <person name="Wipf D."/>
            <person name="Zambonelli A."/>
            <person name="Paolocci F."/>
            <person name="Nowrousian M."/>
            <person name="Ottonello S."/>
            <person name="Baldrian P."/>
            <person name="Spatafora J.W."/>
            <person name="Henrissat B."/>
            <person name="Nagy L.G."/>
            <person name="Aury J.M."/>
            <person name="Wincker P."/>
            <person name="Grigoriev I.V."/>
            <person name="Bonfante P."/>
            <person name="Martin F.M."/>
        </authorList>
    </citation>
    <scope>NUCLEOTIDE SEQUENCE [LARGE SCALE GENOMIC DNA]</scope>
    <source>
        <strain evidence="1 2">ATCC MYA-4762</strain>
    </source>
</reference>
<dbReference type="OrthoDB" id="5285074at2759"/>
<dbReference type="Proteomes" id="UP000267821">
    <property type="component" value="Unassembled WGS sequence"/>
</dbReference>
<evidence type="ECO:0000313" key="1">
    <source>
        <dbReference type="EMBL" id="RPB28364.1"/>
    </source>
</evidence>
<dbReference type="EMBL" id="ML121529">
    <property type="protein sequence ID" value="RPB28364.1"/>
    <property type="molecule type" value="Genomic_DNA"/>
</dbReference>
<proteinExistence type="predicted"/>
<accession>A0A3N4LZL2</accession>
<name>A0A3N4LZL2_9PEZI</name>